<gene>
    <name evidence="1" type="ORF">WMSIL1_LOCUS4999</name>
</gene>
<evidence type="ECO:0000313" key="1">
    <source>
        <dbReference type="EMBL" id="VUZ45102.1"/>
    </source>
</evidence>
<sequence length="81" mass="9180">FLPTFRKKISFYCGVRVQRPPQPISNRYPCSLALFVSRAQAHGERLIRSSVRLKFLLSHRLSVNRPSPRNSSLILTTLGAA</sequence>
<keyword evidence="2" id="KW-1185">Reference proteome</keyword>
<reference evidence="1 2" key="1">
    <citation type="submission" date="2019-07" db="EMBL/GenBank/DDBJ databases">
        <authorList>
            <person name="Jastrzebski P J."/>
            <person name="Paukszto L."/>
            <person name="Jastrzebski P J."/>
        </authorList>
    </citation>
    <scope>NUCLEOTIDE SEQUENCE [LARGE SCALE GENOMIC DNA]</scope>
    <source>
        <strain evidence="1 2">WMS-il1</strain>
    </source>
</reference>
<dbReference type="EMBL" id="CABIJS010000155">
    <property type="protein sequence ID" value="VUZ45102.1"/>
    <property type="molecule type" value="Genomic_DNA"/>
</dbReference>
<evidence type="ECO:0000313" key="2">
    <source>
        <dbReference type="Proteomes" id="UP000321570"/>
    </source>
</evidence>
<organism evidence="1 2">
    <name type="scientific">Hymenolepis diminuta</name>
    <name type="common">Rat tapeworm</name>
    <dbReference type="NCBI Taxonomy" id="6216"/>
    <lineage>
        <taxon>Eukaryota</taxon>
        <taxon>Metazoa</taxon>
        <taxon>Spiralia</taxon>
        <taxon>Lophotrochozoa</taxon>
        <taxon>Platyhelminthes</taxon>
        <taxon>Cestoda</taxon>
        <taxon>Eucestoda</taxon>
        <taxon>Cyclophyllidea</taxon>
        <taxon>Hymenolepididae</taxon>
        <taxon>Hymenolepis</taxon>
    </lineage>
</organism>
<name>A0A564YCV2_HYMDI</name>
<feature type="non-terminal residue" evidence="1">
    <location>
        <position position="1"/>
    </location>
</feature>
<accession>A0A564YCV2</accession>
<protein>
    <submittedName>
        <fullName evidence="1">Uncharacterized protein</fullName>
    </submittedName>
</protein>
<dbReference type="AlphaFoldDB" id="A0A564YCV2"/>
<proteinExistence type="predicted"/>
<dbReference type="Proteomes" id="UP000321570">
    <property type="component" value="Unassembled WGS sequence"/>
</dbReference>